<comment type="caution">
    <text evidence="3">The sequence shown here is derived from an EMBL/GenBank/DDBJ whole genome shotgun (WGS) entry which is preliminary data.</text>
</comment>
<organism evidence="3 4">
    <name type="scientific">Desulfomonile tiedjei</name>
    <dbReference type="NCBI Taxonomy" id="2358"/>
    <lineage>
        <taxon>Bacteria</taxon>
        <taxon>Pseudomonadati</taxon>
        <taxon>Thermodesulfobacteriota</taxon>
        <taxon>Desulfomonilia</taxon>
        <taxon>Desulfomonilales</taxon>
        <taxon>Desulfomonilaceae</taxon>
        <taxon>Desulfomonile</taxon>
    </lineage>
</organism>
<evidence type="ECO:0000259" key="2">
    <source>
        <dbReference type="Pfam" id="PF14258"/>
    </source>
</evidence>
<feature type="domain" description="DUF4350" evidence="2">
    <location>
        <begin position="38"/>
        <end position="231"/>
    </location>
</feature>
<sequence>MSTRQKILLLLSFPLVALVSALLIGQGSNVELIPTSSSYSTGPPGTKALYLLLQELHLAPVRYRKAFRDLDSHVGIMIVTDPKHTDYTRRQARNLEEWVKKGNQLLIFESARSSSSRAASVDSVSKLSLKSVVHGPASYFGLRLKEFPHQPRKELNVRLPELRQQIAISVSGETRWQEPSAEWTVLATDESGPLLLTKKIGEGRIFACSDPSLISNRYIDREQNLRLALGLMAGKGRRGQILFDEFHHGHRTEESFWTYVGASVFGWVLFQIAVGFAVFFYSRRAELAGRFRSLSRESGRSKLEYVDSMANIFETRKAASAALEAILQRFLGRVSRVIGIPLKSLEEESLSRARAKIPEGAVDLVALIKETRRAIRSGEQGEVLEAARSLARHESNLNKGLFRTLVGRDPTSAKDAKVLSSR</sequence>
<keyword evidence="1" id="KW-0472">Membrane</keyword>
<feature type="transmembrane region" description="Helical" evidence="1">
    <location>
        <begin position="256"/>
        <end position="282"/>
    </location>
</feature>
<dbReference type="Proteomes" id="UP000807825">
    <property type="component" value="Unassembled WGS sequence"/>
</dbReference>
<keyword evidence="1" id="KW-0812">Transmembrane</keyword>
<evidence type="ECO:0000256" key="1">
    <source>
        <dbReference type="SAM" id="Phobius"/>
    </source>
</evidence>
<dbReference type="Pfam" id="PF14258">
    <property type="entry name" value="DUF4350"/>
    <property type="match status" value="1"/>
</dbReference>
<name>A0A9D6Z5A3_9BACT</name>
<dbReference type="InterPro" id="IPR025646">
    <property type="entry name" value="DUF4350"/>
</dbReference>
<protein>
    <recommendedName>
        <fullName evidence="2">DUF4350 domain-containing protein</fullName>
    </recommendedName>
</protein>
<gene>
    <name evidence="3" type="ORF">HY912_05700</name>
</gene>
<dbReference type="EMBL" id="JACRDE010000164">
    <property type="protein sequence ID" value="MBI5248971.1"/>
    <property type="molecule type" value="Genomic_DNA"/>
</dbReference>
<proteinExistence type="predicted"/>
<reference evidence="3" key="1">
    <citation type="submission" date="2020-07" db="EMBL/GenBank/DDBJ databases">
        <title>Huge and variable diversity of episymbiotic CPR bacteria and DPANN archaea in groundwater ecosystems.</title>
        <authorList>
            <person name="He C.Y."/>
            <person name="Keren R."/>
            <person name="Whittaker M."/>
            <person name="Farag I.F."/>
            <person name="Doudna J."/>
            <person name="Cate J.H.D."/>
            <person name="Banfield J.F."/>
        </authorList>
    </citation>
    <scope>NUCLEOTIDE SEQUENCE</scope>
    <source>
        <strain evidence="3">NC_groundwater_1664_Pr3_B-0.1um_52_9</strain>
    </source>
</reference>
<keyword evidence="1" id="KW-1133">Transmembrane helix</keyword>
<evidence type="ECO:0000313" key="3">
    <source>
        <dbReference type="EMBL" id="MBI5248971.1"/>
    </source>
</evidence>
<dbReference type="AlphaFoldDB" id="A0A9D6Z5A3"/>
<evidence type="ECO:0000313" key="4">
    <source>
        <dbReference type="Proteomes" id="UP000807825"/>
    </source>
</evidence>
<accession>A0A9D6Z5A3</accession>